<protein>
    <recommendedName>
        <fullName evidence="1">DUF3786 domain-containing protein</fullName>
    </recommendedName>
</protein>
<dbReference type="EMBL" id="LAZR01025202">
    <property type="protein sequence ID" value="KKL72664.1"/>
    <property type="molecule type" value="Genomic_DNA"/>
</dbReference>
<feature type="domain" description="DUF3786" evidence="1">
    <location>
        <begin position="3"/>
        <end position="70"/>
    </location>
</feature>
<comment type="caution">
    <text evidence="2">The sequence shown here is derived from an EMBL/GenBank/DDBJ whole genome shotgun (WGS) entry which is preliminary data.</text>
</comment>
<feature type="non-terminal residue" evidence="2">
    <location>
        <position position="1"/>
    </location>
</feature>
<name>A0A0F9EFC1_9ZZZZ</name>
<reference evidence="2" key="1">
    <citation type="journal article" date="2015" name="Nature">
        <title>Complex archaea that bridge the gap between prokaryotes and eukaryotes.</title>
        <authorList>
            <person name="Spang A."/>
            <person name="Saw J.H."/>
            <person name="Jorgensen S.L."/>
            <person name="Zaremba-Niedzwiedzka K."/>
            <person name="Martijn J."/>
            <person name="Lind A.E."/>
            <person name="van Eijk R."/>
            <person name="Schleper C."/>
            <person name="Guy L."/>
            <person name="Ettema T.J."/>
        </authorList>
    </citation>
    <scope>NUCLEOTIDE SEQUENCE</scope>
</reference>
<proteinExistence type="predicted"/>
<dbReference type="InterPro" id="IPR024264">
    <property type="entry name" value="DUF3786"/>
</dbReference>
<gene>
    <name evidence="2" type="ORF">LCGC14_2082640</name>
</gene>
<dbReference type="Pfam" id="PF12654">
    <property type="entry name" value="DUF3786"/>
    <property type="match status" value="1"/>
</dbReference>
<sequence>ATGEEYGAEAVVGYGDASIRLYPLPRVPVTLVLWLEDEEEDFPPRVDLFFDSTIDFQISLSDIVWAVAIMTALVMLED</sequence>
<accession>A0A0F9EFC1</accession>
<evidence type="ECO:0000313" key="2">
    <source>
        <dbReference type="EMBL" id="KKL72664.1"/>
    </source>
</evidence>
<organism evidence="2">
    <name type="scientific">marine sediment metagenome</name>
    <dbReference type="NCBI Taxonomy" id="412755"/>
    <lineage>
        <taxon>unclassified sequences</taxon>
        <taxon>metagenomes</taxon>
        <taxon>ecological metagenomes</taxon>
    </lineage>
</organism>
<dbReference type="AlphaFoldDB" id="A0A0F9EFC1"/>
<evidence type="ECO:0000259" key="1">
    <source>
        <dbReference type="Pfam" id="PF12654"/>
    </source>
</evidence>